<dbReference type="NCBIfam" id="TIGR01498">
    <property type="entry name" value="folK"/>
    <property type="match status" value="1"/>
</dbReference>
<feature type="domain" description="7,8-dihydro-6-hydroxymethylpterin-pyrophosphokinase" evidence="13">
    <location>
        <begin position="5"/>
        <end position="112"/>
    </location>
</feature>
<accession>A0A432VXF1</accession>
<dbReference type="GO" id="GO:0003848">
    <property type="term" value="F:2-amino-4-hydroxy-6-hydroxymethyldihydropteridine diphosphokinase activity"/>
    <property type="evidence" value="ECO:0007669"/>
    <property type="project" value="UniProtKB-EC"/>
</dbReference>
<dbReference type="GO" id="GO:0016301">
    <property type="term" value="F:kinase activity"/>
    <property type="evidence" value="ECO:0007669"/>
    <property type="project" value="UniProtKB-KW"/>
</dbReference>
<comment type="pathway">
    <text evidence="1">Cofactor biosynthesis; tetrahydrofolate biosynthesis; 2-amino-4-hydroxy-6-hydroxymethyl-7,8-dihydropteridine diphosphate from 7,8-dihydroneopterin triphosphate: step 4/4.</text>
</comment>
<comment type="function">
    <text evidence="10">Catalyzes the transfer of pyrophosphate from adenosine triphosphate (ATP) to 6-hydroxymethyl-7,8-dihydropterin, an enzymatic step in folate biosynthesis pathway.</text>
</comment>
<keyword evidence="5" id="KW-0808">Transferase</keyword>
<evidence type="ECO:0000256" key="12">
    <source>
        <dbReference type="ARBA" id="ARBA00033413"/>
    </source>
</evidence>
<dbReference type="PANTHER" id="PTHR43071">
    <property type="entry name" value="2-AMINO-4-HYDROXY-6-HYDROXYMETHYLDIHYDROPTERIDINE PYROPHOSPHOKINASE"/>
    <property type="match status" value="1"/>
</dbReference>
<dbReference type="OrthoDB" id="582926at2"/>
<comment type="caution">
    <text evidence="14">The sequence shown here is derived from an EMBL/GenBank/DDBJ whole genome shotgun (WGS) entry which is preliminary data.</text>
</comment>
<dbReference type="UniPathway" id="UPA00077">
    <property type="reaction ID" value="UER00155"/>
</dbReference>
<evidence type="ECO:0000256" key="2">
    <source>
        <dbReference type="ARBA" id="ARBA00005810"/>
    </source>
</evidence>
<evidence type="ECO:0000313" key="15">
    <source>
        <dbReference type="Proteomes" id="UP000288212"/>
    </source>
</evidence>
<evidence type="ECO:0000256" key="3">
    <source>
        <dbReference type="ARBA" id="ARBA00013253"/>
    </source>
</evidence>
<evidence type="ECO:0000256" key="9">
    <source>
        <dbReference type="ARBA" id="ARBA00022909"/>
    </source>
</evidence>
<comment type="similarity">
    <text evidence="2">Belongs to the HPPK family.</text>
</comment>
<evidence type="ECO:0000256" key="8">
    <source>
        <dbReference type="ARBA" id="ARBA00022840"/>
    </source>
</evidence>
<dbReference type="Pfam" id="PF01288">
    <property type="entry name" value="HPPK"/>
    <property type="match status" value="1"/>
</dbReference>
<dbReference type="EC" id="2.7.6.3" evidence="3"/>
<evidence type="ECO:0000256" key="1">
    <source>
        <dbReference type="ARBA" id="ARBA00005051"/>
    </source>
</evidence>
<evidence type="ECO:0000259" key="13">
    <source>
        <dbReference type="Pfam" id="PF01288"/>
    </source>
</evidence>
<dbReference type="EMBL" id="PIPI01000001">
    <property type="protein sequence ID" value="RUO21383.1"/>
    <property type="molecule type" value="Genomic_DNA"/>
</dbReference>
<organism evidence="14 15">
    <name type="scientific">Aliidiomarina haloalkalitolerans</name>
    <dbReference type="NCBI Taxonomy" id="859059"/>
    <lineage>
        <taxon>Bacteria</taxon>
        <taxon>Pseudomonadati</taxon>
        <taxon>Pseudomonadota</taxon>
        <taxon>Gammaproteobacteria</taxon>
        <taxon>Alteromonadales</taxon>
        <taxon>Idiomarinaceae</taxon>
        <taxon>Aliidiomarina</taxon>
    </lineage>
</organism>
<protein>
    <recommendedName>
        <fullName evidence="4">2-amino-4-hydroxy-6-hydroxymethyldihydropteridine pyrophosphokinase</fullName>
        <ecNumber evidence="3">2.7.6.3</ecNumber>
    </recommendedName>
    <alternativeName>
        <fullName evidence="11">6-hydroxymethyl-7,8-dihydropterin pyrophosphokinase</fullName>
    </alternativeName>
    <alternativeName>
        <fullName evidence="12">7,8-dihydro-6-hydroxymethylpterin-pyrophosphokinase</fullName>
    </alternativeName>
</protein>
<keyword evidence="9" id="KW-0289">Folate biosynthesis</keyword>
<dbReference type="GO" id="GO:0005524">
    <property type="term" value="F:ATP binding"/>
    <property type="evidence" value="ECO:0007669"/>
    <property type="project" value="UniProtKB-KW"/>
</dbReference>
<dbReference type="GO" id="GO:0046654">
    <property type="term" value="P:tetrahydrofolate biosynthetic process"/>
    <property type="evidence" value="ECO:0007669"/>
    <property type="project" value="UniProtKB-UniPathway"/>
</dbReference>
<evidence type="ECO:0000256" key="11">
    <source>
        <dbReference type="ARBA" id="ARBA00029766"/>
    </source>
</evidence>
<reference evidence="14 15" key="1">
    <citation type="journal article" date="2011" name="Front. Microbiol.">
        <title>Genomic signatures of strain selection and enhancement in Bacillus atrophaeus var. globigii, a historical biowarfare simulant.</title>
        <authorList>
            <person name="Gibbons H.S."/>
            <person name="Broomall S.M."/>
            <person name="McNew L.A."/>
            <person name="Daligault H."/>
            <person name="Chapman C."/>
            <person name="Bruce D."/>
            <person name="Karavis M."/>
            <person name="Krepps M."/>
            <person name="McGregor P.A."/>
            <person name="Hong C."/>
            <person name="Park K.H."/>
            <person name="Akmal A."/>
            <person name="Feldman A."/>
            <person name="Lin J.S."/>
            <person name="Chang W.E."/>
            <person name="Higgs B.W."/>
            <person name="Demirev P."/>
            <person name="Lindquist J."/>
            <person name="Liem A."/>
            <person name="Fochler E."/>
            <person name="Read T.D."/>
            <person name="Tapia R."/>
            <person name="Johnson S."/>
            <person name="Bishop-Lilly K.A."/>
            <person name="Detter C."/>
            <person name="Han C."/>
            <person name="Sozhamannan S."/>
            <person name="Rosenzweig C.N."/>
            <person name="Skowronski E.W."/>
        </authorList>
    </citation>
    <scope>NUCLEOTIDE SEQUENCE [LARGE SCALE GENOMIC DNA]</scope>
    <source>
        <strain evidence="14 15">AK5</strain>
    </source>
</reference>
<keyword evidence="8" id="KW-0067">ATP-binding</keyword>
<proteinExistence type="inferred from homology"/>
<keyword evidence="7 14" id="KW-0418">Kinase</keyword>
<dbReference type="GO" id="GO:0046656">
    <property type="term" value="P:folic acid biosynthetic process"/>
    <property type="evidence" value="ECO:0007669"/>
    <property type="project" value="UniProtKB-KW"/>
</dbReference>
<dbReference type="Gene3D" id="3.30.70.560">
    <property type="entry name" value="7,8-Dihydro-6-hydroxymethylpterin-pyrophosphokinase HPPK"/>
    <property type="match status" value="1"/>
</dbReference>
<dbReference type="InterPro" id="IPR000550">
    <property type="entry name" value="Hppk"/>
</dbReference>
<evidence type="ECO:0000256" key="5">
    <source>
        <dbReference type="ARBA" id="ARBA00022679"/>
    </source>
</evidence>
<dbReference type="Proteomes" id="UP000288212">
    <property type="component" value="Unassembled WGS sequence"/>
</dbReference>
<evidence type="ECO:0000256" key="7">
    <source>
        <dbReference type="ARBA" id="ARBA00022777"/>
    </source>
</evidence>
<sequence length="192" mass="21398">MIYCLSLGSNIAPQEHIGRALAQLCQQFHAAIVYPVLRTSPCAIESERSFLNTIAVIDSDWTPEQLKQWLNQLEEAHGRNRADPERSHKDRTLDIDILTTQKQLSWLKASEFTEPYVQASIHALQTPSPQSVIVQVGDSSLGDSSLGKCSLGNRPATIYTNHSSGHIFVVEDTLDGLLQCFKTTLNRQQRLA</sequence>
<dbReference type="SUPFAM" id="SSF55083">
    <property type="entry name" value="6-hydroxymethyl-7,8-dihydropterin pyrophosphokinase, HPPK"/>
    <property type="match status" value="1"/>
</dbReference>
<dbReference type="PANTHER" id="PTHR43071:SF1">
    <property type="entry name" value="2-AMINO-4-HYDROXY-6-HYDROXYMETHYLDIHYDROPTERIDINE PYROPHOSPHOKINASE"/>
    <property type="match status" value="1"/>
</dbReference>
<keyword evidence="6" id="KW-0547">Nucleotide-binding</keyword>
<dbReference type="InterPro" id="IPR035907">
    <property type="entry name" value="Hppk_sf"/>
</dbReference>
<evidence type="ECO:0000256" key="6">
    <source>
        <dbReference type="ARBA" id="ARBA00022741"/>
    </source>
</evidence>
<keyword evidence="15" id="KW-1185">Reference proteome</keyword>
<dbReference type="AlphaFoldDB" id="A0A432VXF1"/>
<evidence type="ECO:0000313" key="14">
    <source>
        <dbReference type="EMBL" id="RUO21383.1"/>
    </source>
</evidence>
<evidence type="ECO:0000256" key="4">
    <source>
        <dbReference type="ARBA" id="ARBA00016218"/>
    </source>
</evidence>
<gene>
    <name evidence="14" type="primary">folK</name>
    <name evidence="14" type="ORF">CWE06_00490</name>
</gene>
<evidence type="ECO:0000256" key="10">
    <source>
        <dbReference type="ARBA" id="ARBA00029409"/>
    </source>
</evidence>
<name>A0A432VXF1_9GAMM</name>